<evidence type="ECO:0000313" key="2">
    <source>
        <dbReference type="EMBL" id="KZV41336.1"/>
    </source>
</evidence>
<feature type="compositionally biased region" description="Polar residues" evidence="1">
    <location>
        <begin position="18"/>
        <end position="29"/>
    </location>
</feature>
<keyword evidence="3" id="KW-1185">Reference proteome</keyword>
<dbReference type="EMBL" id="KQ999513">
    <property type="protein sequence ID" value="KZV41336.1"/>
    <property type="molecule type" value="Genomic_DNA"/>
</dbReference>
<evidence type="ECO:0000313" key="3">
    <source>
        <dbReference type="Proteomes" id="UP000250235"/>
    </source>
</evidence>
<gene>
    <name evidence="2" type="ORF">F511_39558</name>
</gene>
<dbReference type="Proteomes" id="UP000250235">
    <property type="component" value="Unassembled WGS sequence"/>
</dbReference>
<organism evidence="2 3">
    <name type="scientific">Dorcoceras hygrometricum</name>
    <dbReference type="NCBI Taxonomy" id="472368"/>
    <lineage>
        <taxon>Eukaryota</taxon>
        <taxon>Viridiplantae</taxon>
        <taxon>Streptophyta</taxon>
        <taxon>Embryophyta</taxon>
        <taxon>Tracheophyta</taxon>
        <taxon>Spermatophyta</taxon>
        <taxon>Magnoliopsida</taxon>
        <taxon>eudicotyledons</taxon>
        <taxon>Gunneridae</taxon>
        <taxon>Pentapetalae</taxon>
        <taxon>asterids</taxon>
        <taxon>lamiids</taxon>
        <taxon>Lamiales</taxon>
        <taxon>Gesneriaceae</taxon>
        <taxon>Didymocarpoideae</taxon>
        <taxon>Trichosporeae</taxon>
        <taxon>Loxocarpinae</taxon>
        <taxon>Dorcoceras</taxon>
    </lineage>
</organism>
<feature type="compositionally biased region" description="Basic and acidic residues" evidence="1">
    <location>
        <begin position="66"/>
        <end position="78"/>
    </location>
</feature>
<proteinExistence type="predicted"/>
<name>A0A2Z7C355_9LAMI</name>
<evidence type="ECO:0000256" key="1">
    <source>
        <dbReference type="SAM" id="MobiDB-lite"/>
    </source>
</evidence>
<accession>A0A2Z7C355</accession>
<protein>
    <submittedName>
        <fullName evidence="2">Vacuolar protein-sorting-associated protein 11</fullName>
    </submittedName>
</protein>
<feature type="region of interest" description="Disordered" evidence="1">
    <location>
        <begin position="66"/>
        <end position="94"/>
    </location>
</feature>
<sequence length="94" mass="10410">MPPRKTRSRGNREADGTESLSQSSENPSLTAAQIAELVATTVEQILAERSNSNPPPDQQAEEIKKMREELENLRKERSSAPPPPPETYQAHTDS</sequence>
<reference evidence="2 3" key="1">
    <citation type="journal article" date="2015" name="Proc. Natl. Acad. Sci. U.S.A.">
        <title>The resurrection genome of Boea hygrometrica: A blueprint for survival of dehydration.</title>
        <authorList>
            <person name="Xiao L."/>
            <person name="Yang G."/>
            <person name="Zhang L."/>
            <person name="Yang X."/>
            <person name="Zhao S."/>
            <person name="Ji Z."/>
            <person name="Zhou Q."/>
            <person name="Hu M."/>
            <person name="Wang Y."/>
            <person name="Chen M."/>
            <person name="Xu Y."/>
            <person name="Jin H."/>
            <person name="Xiao X."/>
            <person name="Hu G."/>
            <person name="Bao F."/>
            <person name="Hu Y."/>
            <person name="Wan P."/>
            <person name="Li L."/>
            <person name="Deng X."/>
            <person name="Kuang T."/>
            <person name="Xiang C."/>
            <person name="Zhu J.K."/>
            <person name="Oliver M.J."/>
            <person name="He Y."/>
        </authorList>
    </citation>
    <scope>NUCLEOTIDE SEQUENCE [LARGE SCALE GENOMIC DNA]</scope>
    <source>
        <strain evidence="3">cv. XS01</strain>
    </source>
</reference>
<dbReference type="AlphaFoldDB" id="A0A2Z7C355"/>
<feature type="region of interest" description="Disordered" evidence="1">
    <location>
        <begin position="1"/>
        <end position="29"/>
    </location>
</feature>